<dbReference type="GO" id="GO:0003964">
    <property type="term" value="F:RNA-directed DNA polymerase activity"/>
    <property type="evidence" value="ECO:0007669"/>
    <property type="project" value="UniProtKB-KW"/>
</dbReference>
<dbReference type="SUPFAM" id="SSF56219">
    <property type="entry name" value="DNase I-like"/>
    <property type="match status" value="1"/>
</dbReference>
<dbReference type="PANTHER" id="PTHR31635">
    <property type="entry name" value="REVERSE TRANSCRIPTASE DOMAIN-CONTAINING PROTEIN-RELATED"/>
    <property type="match status" value="1"/>
</dbReference>
<proteinExistence type="predicted"/>
<dbReference type="EC" id="2.7.7.49" evidence="3"/>
<evidence type="ECO:0000259" key="1">
    <source>
        <dbReference type="Pfam" id="PF00078"/>
    </source>
</evidence>
<dbReference type="Proteomes" id="UP000238479">
    <property type="component" value="Chromosome 5"/>
</dbReference>
<evidence type="ECO:0000259" key="2">
    <source>
        <dbReference type="Pfam" id="PF03372"/>
    </source>
</evidence>
<evidence type="ECO:0000313" key="3">
    <source>
        <dbReference type="EMBL" id="PRQ30742.1"/>
    </source>
</evidence>
<protein>
    <submittedName>
        <fullName evidence="3">Putative RNA-directed DNA polymerase</fullName>
        <ecNumber evidence="3">2.7.7.49</ecNumber>
    </submittedName>
</protein>
<dbReference type="Gramene" id="PRQ30742">
    <property type="protein sequence ID" value="PRQ30742"/>
    <property type="gene ID" value="RchiOBHm_Chr5g0027881"/>
</dbReference>
<organism evidence="3 4">
    <name type="scientific">Rosa chinensis</name>
    <name type="common">China rose</name>
    <dbReference type="NCBI Taxonomy" id="74649"/>
    <lineage>
        <taxon>Eukaryota</taxon>
        <taxon>Viridiplantae</taxon>
        <taxon>Streptophyta</taxon>
        <taxon>Embryophyta</taxon>
        <taxon>Tracheophyta</taxon>
        <taxon>Spermatophyta</taxon>
        <taxon>Magnoliopsida</taxon>
        <taxon>eudicotyledons</taxon>
        <taxon>Gunneridae</taxon>
        <taxon>Pentapetalae</taxon>
        <taxon>rosids</taxon>
        <taxon>fabids</taxon>
        <taxon>Rosales</taxon>
        <taxon>Rosaceae</taxon>
        <taxon>Rosoideae</taxon>
        <taxon>Rosoideae incertae sedis</taxon>
        <taxon>Rosa</taxon>
    </lineage>
</organism>
<dbReference type="Pfam" id="PF00078">
    <property type="entry name" value="RVT_1"/>
    <property type="match status" value="1"/>
</dbReference>
<gene>
    <name evidence="3" type="ORF">RchiOBHm_Chr5g0027881</name>
</gene>
<dbReference type="OMA" id="ITHIWAD"/>
<accession>A0A2P6Q982</accession>
<feature type="domain" description="Endonuclease/exonuclease/phosphatase" evidence="2">
    <location>
        <begin position="6"/>
        <end position="150"/>
    </location>
</feature>
<evidence type="ECO:0000313" key="4">
    <source>
        <dbReference type="Proteomes" id="UP000238479"/>
    </source>
</evidence>
<dbReference type="SUPFAM" id="SSF56672">
    <property type="entry name" value="DNA/RNA polymerases"/>
    <property type="match status" value="1"/>
</dbReference>
<keyword evidence="4" id="KW-1185">Reference proteome</keyword>
<name>A0A2P6Q982_ROSCH</name>
<dbReference type="AlphaFoldDB" id="A0A2P6Q982"/>
<keyword evidence="3" id="KW-0695">RNA-directed DNA polymerase</keyword>
<feature type="domain" description="Reverse transcriptase" evidence="1">
    <location>
        <begin position="489"/>
        <end position="575"/>
    </location>
</feature>
<keyword evidence="3" id="KW-0548">Nucleotidyltransferase</keyword>
<dbReference type="Gene3D" id="3.60.10.10">
    <property type="entry name" value="Endonuclease/exonuclease/phosphatase"/>
    <property type="match status" value="1"/>
</dbReference>
<reference evidence="3 4" key="1">
    <citation type="journal article" date="2018" name="Nat. Genet.">
        <title>The Rosa genome provides new insights in the design of modern roses.</title>
        <authorList>
            <person name="Bendahmane M."/>
        </authorList>
    </citation>
    <scope>NUCLEOTIDE SEQUENCE [LARGE SCALE GENOMIC DNA]</scope>
    <source>
        <strain evidence="4">cv. Old Blush</strain>
    </source>
</reference>
<dbReference type="CDD" id="cd01650">
    <property type="entry name" value="RT_nLTR_like"/>
    <property type="match status" value="1"/>
</dbReference>
<dbReference type="Pfam" id="PF03372">
    <property type="entry name" value="Exo_endo_phos"/>
    <property type="match status" value="1"/>
</dbReference>
<dbReference type="PANTHER" id="PTHR31635:SF196">
    <property type="entry name" value="REVERSE TRANSCRIPTASE DOMAIN-CONTAINING PROTEIN-RELATED"/>
    <property type="match status" value="1"/>
</dbReference>
<dbReference type="InterPro" id="IPR000477">
    <property type="entry name" value="RT_dom"/>
</dbReference>
<comment type="caution">
    <text evidence="3">The sequence shown here is derived from an EMBL/GenBank/DDBJ whole genome shotgun (WGS) entry which is preliminary data.</text>
</comment>
<dbReference type="InterPro" id="IPR043502">
    <property type="entry name" value="DNA/RNA_pol_sf"/>
</dbReference>
<dbReference type="InterPro" id="IPR036691">
    <property type="entry name" value="Endo/exonu/phosph_ase_sf"/>
</dbReference>
<dbReference type="EMBL" id="PDCK01000043">
    <property type="protein sequence ID" value="PRQ30742.1"/>
    <property type="molecule type" value="Genomic_DNA"/>
</dbReference>
<keyword evidence="3" id="KW-0808">Transferase</keyword>
<dbReference type="STRING" id="74649.A0A2P6Q982"/>
<sequence length="575" mass="66599">MIQLCWNCHGLGQSMTKQALKELIRKYRPSLIFLSETRMKDKDVKSLRKECKFPYGTTVKPIKTAGGLAMWWDNTVSVQILSKSKFLIDTVVKFKCDDSLVCFSWFYGPPDKKSRPGFWNSCANLAGSFDLPWLCAGDFNEFLWPHEKEGGNPWNPGRRRFLREFMEANDLIELQSKGQKLTWCNNWYDGGLIKIKLDRGVVNTRWLERWPDSYSDPTTVRGPKLFKFEPMWVDDLECRDVVEASWTDNSPTVGAAQWVTRSQRCSHDLSKWSKTKFANNRKAINSRTEELQVIQESTSAEARNRESFLIGEIHSLWKKEEKYWTQRSRVNWLKAGDSNTKFFHLTTIQRRQRNKVLKLKSASDVWLDREGTIRSEVENYFKDIFKSSGERDWDEALRAVAPVTSPEMNSALTKEFTAEEVKEAAFHMGADKAPGPDGFHGIFFQNFWNIINETMSATATEFHETAHILSDLNKTNIVLIPKIPCPEKVDQFHPISLCNYSYKILSKMLANRLKEFLPSIISPHQCAFVPGRQIQDNILVAHEAFHYLKLRKSGDIQELALKLDMSKAYDRVEWD</sequence>
<dbReference type="InterPro" id="IPR005135">
    <property type="entry name" value="Endo/exonuclease/phosphatase"/>
</dbReference>